<evidence type="ECO:0000256" key="2">
    <source>
        <dbReference type="ARBA" id="ARBA00023242"/>
    </source>
</evidence>
<reference evidence="5" key="1">
    <citation type="journal article" date="2021" name="Nat. Commun.">
        <title>Genetic determinants of endophytism in the Arabidopsis root mycobiome.</title>
        <authorList>
            <person name="Mesny F."/>
            <person name="Miyauchi S."/>
            <person name="Thiergart T."/>
            <person name="Pickel B."/>
            <person name="Atanasova L."/>
            <person name="Karlsson M."/>
            <person name="Huettel B."/>
            <person name="Barry K.W."/>
            <person name="Haridas S."/>
            <person name="Chen C."/>
            <person name="Bauer D."/>
            <person name="Andreopoulos W."/>
            <person name="Pangilinan J."/>
            <person name="LaButti K."/>
            <person name="Riley R."/>
            <person name="Lipzen A."/>
            <person name="Clum A."/>
            <person name="Drula E."/>
            <person name="Henrissat B."/>
            <person name="Kohler A."/>
            <person name="Grigoriev I.V."/>
            <person name="Martin F.M."/>
            <person name="Hacquard S."/>
        </authorList>
    </citation>
    <scope>NUCLEOTIDE SEQUENCE</scope>
    <source>
        <strain evidence="5">MPI-SDFR-AT-0073</strain>
    </source>
</reference>
<dbReference type="InterPro" id="IPR036864">
    <property type="entry name" value="Zn2-C6_fun-type_DNA-bd_sf"/>
</dbReference>
<feature type="compositionally biased region" description="Low complexity" evidence="3">
    <location>
        <begin position="81"/>
        <end position="93"/>
    </location>
</feature>
<dbReference type="Gene3D" id="4.10.240.10">
    <property type="entry name" value="Zn(2)-C6 fungal-type DNA-binding domain"/>
    <property type="match status" value="1"/>
</dbReference>
<name>A0A9P8UKQ1_9PEZI</name>
<dbReference type="GO" id="GO:0000981">
    <property type="term" value="F:DNA-binding transcription factor activity, RNA polymerase II-specific"/>
    <property type="evidence" value="ECO:0007669"/>
    <property type="project" value="InterPro"/>
</dbReference>
<accession>A0A9P8UKQ1</accession>
<protein>
    <submittedName>
        <fullName evidence="5">N-terminal binuclear Zn cluster-containing/DNA binding domain-containing protein</fullName>
    </submittedName>
</protein>
<feature type="region of interest" description="Disordered" evidence="3">
    <location>
        <begin position="64"/>
        <end position="95"/>
    </location>
</feature>
<sequence length="623" mass="68794">MASSTAAVTATPASAELKPSAATVPAACLACRSKHLKCDGGNPCSRCHTSETFCQYVASRRGYKGPRRNTAQNPNKRHASDSSSPTSNGSGESCPMLLGASVSTPAAPSLAMFNSAMGIPETPFSALSATPGPSGMQLYRQQPYIDANGVLVEINPHKAPQSIPDRCIDSFYFHFYPGHPAVLPKEHLLRMAKGGNLDHLLAAMRWAGSLYFEVGPARATYFEEAMRLAYAPEVPKDGFLIQAMLILLVALDGSCQQERARELLGDIERIAIEIGLFQRSYATNNGQGNPMLEESWRRTWWDLFVVDGMVAGVHRQTNFLLFDIVADAGLPCEEHQYLSGSIPRPLFLEDFDDQIFSGEEYQFSSFAYRVASMRNLGRMMRLPESVFPGDDNVNRMESHLSNWRMHLPASKKDCLDKDMKLDEMMFQAWMINHAQVPLLSNECIAADNCSIMLHQPLSQLDSSPARDVTSCAPYQMVRSGDGFNAHTRHIVTAASEISKMVTYSVPITCHTHFFTCVLTMSSIVHLSKWALWFVNNDDDLRQLIRLNIGALNKLSTVWSAAARASGQVRGVAQEIYRSKKAAQQTNAQFYVGFTQDEIISSMAADETIMSEINTMLQPTTTIA</sequence>
<proteinExistence type="predicted"/>
<keyword evidence="1" id="KW-0479">Metal-binding</keyword>
<dbReference type="InterPro" id="IPR007219">
    <property type="entry name" value="XnlR_reg_dom"/>
</dbReference>
<dbReference type="CDD" id="cd00067">
    <property type="entry name" value="GAL4"/>
    <property type="match status" value="1"/>
</dbReference>
<dbReference type="Pfam" id="PF00172">
    <property type="entry name" value="Zn_clus"/>
    <property type="match status" value="1"/>
</dbReference>
<evidence type="ECO:0000256" key="3">
    <source>
        <dbReference type="SAM" id="MobiDB-lite"/>
    </source>
</evidence>
<dbReference type="SUPFAM" id="SSF57701">
    <property type="entry name" value="Zn2/Cys6 DNA-binding domain"/>
    <property type="match status" value="1"/>
</dbReference>
<organism evidence="5 6">
    <name type="scientific">Truncatella angustata</name>
    <dbReference type="NCBI Taxonomy" id="152316"/>
    <lineage>
        <taxon>Eukaryota</taxon>
        <taxon>Fungi</taxon>
        <taxon>Dikarya</taxon>
        <taxon>Ascomycota</taxon>
        <taxon>Pezizomycotina</taxon>
        <taxon>Sordariomycetes</taxon>
        <taxon>Xylariomycetidae</taxon>
        <taxon>Amphisphaeriales</taxon>
        <taxon>Sporocadaceae</taxon>
        <taxon>Truncatella</taxon>
    </lineage>
</organism>
<dbReference type="PANTHER" id="PTHR47431">
    <property type="entry name" value="ZN(II)2CYS6 TRANSCRIPTION FACTOR (EUROFUNG)-RELATED"/>
    <property type="match status" value="1"/>
</dbReference>
<evidence type="ECO:0000313" key="5">
    <source>
        <dbReference type="EMBL" id="KAH6653866.1"/>
    </source>
</evidence>
<dbReference type="PANTHER" id="PTHR47431:SF1">
    <property type="entry name" value="ZN(II)2CYS6 TRANSCRIPTION FACTOR (EUROFUNG)"/>
    <property type="match status" value="1"/>
</dbReference>
<dbReference type="CDD" id="cd12148">
    <property type="entry name" value="fungal_TF_MHR"/>
    <property type="match status" value="1"/>
</dbReference>
<evidence type="ECO:0000256" key="1">
    <source>
        <dbReference type="ARBA" id="ARBA00022723"/>
    </source>
</evidence>
<dbReference type="GO" id="GO:0008270">
    <property type="term" value="F:zinc ion binding"/>
    <property type="evidence" value="ECO:0007669"/>
    <property type="project" value="InterPro"/>
</dbReference>
<dbReference type="GO" id="GO:0006351">
    <property type="term" value="P:DNA-templated transcription"/>
    <property type="evidence" value="ECO:0007669"/>
    <property type="project" value="InterPro"/>
</dbReference>
<dbReference type="AlphaFoldDB" id="A0A9P8UKQ1"/>
<dbReference type="Pfam" id="PF04082">
    <property type="entry name" value="Fungal_trans"/>
    <property type="match status" value="1"/>
</dbReference>
<evidence type="ECO:0000259" key="4">
    <source>
        <dbReference type="PROSITE" id="PS50048"/>
    </source>
</evidence>
<dbReference type="RefSeq" id="XP_045958136.1">
    <property type="nucleotide sequence ID" value="XM_046097894.1"/>
</dbReference>
<comment type="caution">
    <text evidence="5">The sequence shown here is derived from an EMBL/GenBank/DDBJ whole genome shotgun (WGS) entry which is preliminary data.</text>
</comment>
<dbReference type="PROSITE" id="PS00463">
    <property type="entry name" value="ZN2_CY6_FUNGAL_1"/>
    <property type="match status" value="1"/>
</dbReference>
<dbReference type="EMBL" id="JAGPXC010000004">
    <property type="protein sequence ID" value="KAH6653866.1"/>
    <property type="molecule type" value="Genomic_DNA"/>
</dbReference>
<dbReference type="InterPro" id="IPR001138">
    <property type="entry name" value="Zn2Cys6_DnaBD"/>
</dbReference>
<dbReference type="PROSITE" id="PS50048">
    <property type="entry name" value="ZN2_CY6_FUNGAL_2"/>
    <property type="match status" value="1"/>
</dbReference>
<dbReference type="SMART" id="SM00066">
    <property type="entry name" value="GAL4"/>
    <property type="match status" value="1"/>
</dbReference>
<gene>
    <name evidence="5" type="ORF">BKA67DRAFT_517347</name>
</gene>
<keyword evidence="2" id="KW-0539">Nucleus</keyword>
<dbReference type="OrthoDB" id="5367487at2759"/>
<feature type="domain" description="Zn(2)-C6 fungal-type" evidence="4">
    <location>
        <begin position="27"/>
        <end position="56"/>
    </location>
</feature>
<evidence type="ECO:0000313" key="6">
    <source>
        <dbReference type="Proteomes" id="UP000758603"/>
    </source>
</evidence>
<dbReference type="GeneID" id="70126786"/>
<keyword evidence="6" id="KW-1185">Reference proteome</keyword>
<dbReference type="GO" id="GO:0003677">
    <property type="term" value="F:DNA binding"/>
    <property type="evidence" value="ECO:0007669"/>
    <property type="project" value="InterPro"/>
</dbReference>
<dbReference type="Proteomes" id="UP000758603">
    <property type="component" value="Unassembled WGS sequence"/>
</dbReference>